<evidence type="ECO:0000256" key="3">
    <source>
        <dbReference type="ARBA" id="ARBA00022475"/>
    </source>
</evidence>
<evidence type="ECO:0000256" key="7">
    <source>
        <dbReference type="ARBA" id="ARBA00022989"/>
    </source>
</evidence>
<protein>
    <submittedName>
        <fullName evidence="11">CysZ protein</fullName>
    </submittedName>
</protein>
<keyword evidence="3" id="KW-1003">Cell membrane</keyword>
<proteinExistence type="predicted"/>
<dbReference type="Pfam" id="PF07264">
    <property type="entry name" value="EI24"/>
    <property type="match status" value="1"/>
</dbReference>
<keyword evidence="4" id="KW-0997">Cell inner membrane</keyword>
<accession>A0A1G6M5T1</accession>
<dbReference type="PANTHER" id="PTHR37468:SF1">
    <property type="entry name" value="SULFATE TRANSPORTER CYSZ"/>
    <property type="match status" value="1"/>
</dbReference>
<keyword evidence="2" id="KW-0813">Transport</keyword>
<evidence type="ECO:0000256" key="8">
    <source>
        <dbReference type="ARBA" id="ARBA00023032"/>
    </source>
</evidence>
<evidence type="ECO:0000256" key="6">
    <source>
        <dbReference type="ARBA" id="ARBA00022692"/>
    </source>
</evidence>
<keyword evidence="9 10" id="KW-0472">Membrane</keyword>
<dbReference type="AlphaFoldDB" id="A0A1G6M5T1"/>
<evidence type="ECO:0000313" key="12">
    <source>
        <dbReference type="Proteomes" id="UP000199034"/>
    </source>
</evidence>
<keyword evidence="5" id="KW-0028">Amino-acid biosynthesis</keyword>
<dbReference type="GO" id="GO:0019344">
    <property type="term" value="P:cysteine biosynthetic process"/>
    <property type="evidence" value="ECO:0007669"/>
    <property type="project" value="TreeGrafter"/>
</dbReference>
<comment type="subcellular location">
    <subcellularLocation>
        <location evidence="1">Membrane</location>
        <topology evidence="1">Multi-pass membrane protein</topology>
    </subcellularLocation>
</comment>
<dbReference type="GO" id="GO:0000103">
    <property type="term" value="P:sulfate assimilation"/>
    <property type="evidence" value="ECO:0007669"/>
    <property type="project" value="TreeGrafter"/>
</dbReference>
<dbReference type="GO" id="GO:0009675">
    <property type="term" value="F:high-affinity sulfate:proton symporter activity"/>
    <property type="evidence" value="ECO:0007669"/>
    <property type="project" value="TreeGrafter"/>
</dbReference>
<feature type="transmembrane region" description="Helical" evidence="10">
    <location>
        <begin position="21"/>
        <end position="47"/>
    </location>
</feature>
<organism evidence="11 12">
    <name type="scientific">Nocardioides lianchengensis</name>
    <dbReference type="NCBI Taxonomy" id="1045774"/>
    <lineage>
        <taxon>Bacteria</taxon>
        <taxon>Bacillati</taxon>
        <taxon>Actinomycetota</taxon>
        <taxon>Actinomycetes</taxon>
        <taxon>Propionibacteriales</taxon>
        <taxon>Nocardioidaceae</taxon>
        <taxon>Nocardioides</taxon>
    </lineage>
</organism>
<dbReference type="InterPro" id="IPR050480">
    <property type="entry name" value="CysZ-like"/>
</dbReference>
<keyword evidence="6 10" id="KW-0812">Transmembrane</keyword>
<evidence type="ECO:0000256" key="1">
    <source>
        <dbReference type="ARBA" id="ARBA00004141"/>
    </source>
</evidence>
<keyword evidence="12" id="KW-1185">Reference proteome</keyword>
<reference evidence="11 12" key="1">
    <citation type="submission" date="2016-10" db="EMBL/GenBank/DDBJ databases">
        <authorList>
            <person name="de Groot N.N."/>
        </authorList>
    </citation>
    <scope>NUCLEOTIDE SEQUENCE [LARGE SCALE GENOMIC DNA]</scope>
    <source>
        <strain evidence="11 12">CGMCC 4.6858</strain>
    </source>
</reference>
<dbReference type="InterPro" id="IPR059112">
    <property type="entry name" value="CysZ/EI24"/>
</dbReference>
<dbReference type="PANTHER" id="PTHR37468">
    <property type="entry name" value="SULFATE TRANSPORTER CYSZ"/>
    <property type="match status" value="1"/>
</dbReference>
<feature type="transmembrane region" description="Helical" evidence="10">
    <location>
        <begin position="132"/>
        <end position="164"/>
    </location>
</feature>
<name>A0A1G6M5T1_9ACTN</name>
<dbReference type="GO" id="GO:0005886">
    <property type="term" value="C:plasma membrane"/>
    <property type="evidence" value="ECO:0007669"/>
    <property type="project" value="TreeGrafter"/>
</dbReference>
<evidence type="ECO:0000313" key="11">
    <source>
        <dbReference type="EMBL" id="SDC50781.1"/>
    </source>
</evidence>
<evidence type="ECO:0000256" key="10">
    <source>
        <dbReference type="SAM" id="Phobius"/>
    </source>
</evidence>
<feature type="transmembrane region" description="Helical" evidence="10">
    <location>
        <begin position="67"/>
        <end position="95"/>
    </location>
</feature>
<evidence type="ECO:0000256" key="4">
    <source>
        <dbReference type="ARBA" id="ARBA00022519"/>
    </source>
</evidence>
<sequence length="252" mass="26119">MAHGASYVLQGFSMWRRRPGLMLLGMVPALIVLVLVTAALVALLLTVGDLVAWLTPFADDWGGVRTLLRVGLALLLVGGAVLLASVTFTGLTLAIGDPFYERIWRETERMIGGEVPEGGVGFWRSLRDAGGLMLAGVGMALVLAVIGFLPLVGAVVGAVLGFVVSARLLAGELVSRPLESRGLDRAARQEVLAGHGSSVLGLGLATQAFFLVPFGAVAVMPAAVVGSTMLVREILDGRDGGVVRHTGAVTGE</sequence>
<evidence type="ECO:0000256" key="5">
    <source>
        <dbReference type="ARBA" id="ARBA00022605"/>
    </source>
</evidence>
<dbReference type="EMBL" id="FMZM01000002">
    <property type="protein sequence ID" value="SDC50781.1"/>
    <property type="molecule type" value="Genomic_DNA"/>
</dbReference>
<gene>
    <name evidence="11" type="ORF">SAMN05421872_102457</name>
</gene>
<feature type="transmembrane region" description="Helical" evidence="10">
    <location>
        <begin position="208"/>
        <end position="231"/>
    </location>
</feature>
<dbReference type="STRING" id="1045774.SAMN05421872_102457"/>
<keyword evidence="7 10" id="KW-1133">Transmembrane helix</keyword>
<evidence type="ECO:0000256" key="2">
    <source>
        <dbReference type="ARBA" id="ARBA00022448"/>
    </source>
</evidence>
<keyword evidence="8" id="KW-0764">Sulfate transport</keyword>
<dbReference type="Proteomes" id="UP000199034">
    <property type="component" value="Unassembled WGS sequence"/>
</dbReference>
<evidence type="ECO:0000256" key="9">
    <source>
        <dbReference type="ARBA" id="ARBA00023136"/>
    </source>
</evidence>